<accession>A0ABS8UP24</accession>
<evidence type="ECO:0000256" key="1">
    <source>
        <dbReference type="SAM" id="MobiDB-lite"/>
    </source>
</evidence>
<name>A0ABS8UP24_DATST</name>
<comment type="caution">
    <text evidence="2">The sequence shown here is derived from an EMBL/GenBank/DDBJ whole genome shotgun (WGS) entry which is preliminary data.</text>
</comment>
<feature type="non-terminal residue" evidence="2">
    <location>
        <position position="85"/>
    </location>
</feature>
<organism evidence="2 3">
    <name type="scientific">Datura stramonium</name>
    <name type="common">Jimsonweed</name>
    <name type="synonym">Common thornapple</name>
    <dbReference type="NCBI Taxonomy" id="4076"/>
    <lineage>
        <taxon>Eukaryota</taxon>
        <taxon>Viridiplantae</taxon>
        <taxon>Streptophyta</taxon>
        <taxon>Embryophyta</taxon>
        <taxon>Tracheophyta</taxon>
        <taxon>Spermatophyta</taxon>
        <taxon>Magnoliopsida</taxon>
        <taxon>eudicotyledons</taxon>
        <taxon>Gunneridae</taxon>
        <taxon>Pentapetalae</taxon>
        <taxon>asterids</taxon>
        <taxon>lamiids</taxon>
        <taxon>Solanales</taxon>
        <taxon>Solanaceae</taxon>
        <taxon>Solanoideae</taxon>
        <taxon>Datureae</taxon>
        <taxon>Datura</taxon>
    </lineage>
</organism>
<keyword evidence="3" id="KW-1185">Reference proteome</keyword>
<dbReference type="EMBL" id="JACEIK010002231">
    <property type="protein sequence ID" value="MCD9559842.1"/>
    <property type="molecule type" value="Genomic_DNA"/>
</dbReference>
<feature type="region of interest" description="Disordered" evidence="1">
    <location>
        <begin position="1"/>
        <end position="24"/>
    </location>
</feature>
<protein>
    <submittedName>
        <fullName evidence="2">Uncharacterized protein</fullName>
    </submittedName>
</protein>
<proteinExistence type="predicted"/>
<sequence length="85" mass="9597">MEGIKFKAGHAKVSERKNQAQDSEPARLVRGMELDLHVQLRDTEAIPTPFLLSPPRQSPNSLFPLQRDTEKGLQESPLCIKLNFT</sequence>
<gene>
    <name evidence="2" type="ORF">HAX54_018165</name>
</gene>
<feature type="compositionally biased region" description="Basic and acidic residues" evidence="1">
    <location>
        <begin position="12"/>
        <end position="24"/>
    </location>
</feature>
<reference evidence="2 3" key="1">
    <citation type="journal article" date="2021" name="BMC Genomics">
        <title>Datura genome reveals duplications of psychoactive alkaloid biosynthetic genes and high mutation rate following tissue culture.</title>
        <authorList>
            <person name="Rajewski A."/>
            <person name="Carter-House D."/>
            <person name="Stajich J."/>
            <person name="Litt A."/>
        </authorList>
    </citation>
    <scope>NUCLEOTIDE SEQUENCE [LARGE SCALE GENOMIC DNA]</scope>
    <source>
        <strain evidence="2">AR-01</strain>
    </source>
</reference>
<evidence type="ECO:0000313" key="2">
    <source>
        <dbReference type="EMBL" id="MCD9559842.1"/>
    </source>
</evidence>
<evidence type="ECO:0000313" key="3">
    <source>
        <dbReference type="Proteomes" id="UP000823775"/>
    </source>
</evidence>
<dbReference type="Proteomes" id="UP000823775">
    <property type="component" value="Unassembled WGS sequence"/>
</dbReference>